<dbReference type="SUPFAM" id="SSF56349">
    <property type="entry name" value="DNA breaking-rejoining enzymes"/>
    <property type="match status" value="1"/>
</dbReference>
<dbReference type="PANTHER" id="PTHR30629">
    <property type="entry name" value="PROPHAGE INTEGRASE"/>
    <property type="match status" value="1"/>
</dbReference>
<dbReference type="PANTHER" id="PTHR30629:SF2">
    <property type="entry name" value="PROPHAGE INTEGRASE INTS-RELATED"/>
    <property type="match status" value="1"/>
</dbReference>
<dbReference type="GO" id="GO:0003677">
    <property type="term" value="F:DNA binding"/>
    <property type="evidence" value="ECO:0007669"/>
    <property type="project" value="InterPro"/>
</dbReference>
<comment type="similarity">
    <text evidence="1">Belongs to the 'phage' integrase family.</text>
</comment>
<dbReference type="InterPro" id="IPR002104">
    <property type="entry name" value="Integrase_catalytic"/>
</dbReference>
<evidence type="ECO:0000256" key="1">
    <source>
        <dbReference type="ARBA" id="ARBA00008857"/>
    </source>
</evidence>
<dbReference type="PROSITE" id="PS51898">
    <property type="entry name" value="TYR_RECOMBINASE"/>
    <property type="match status" value="1"/>
</dbReference>
<dbReference type="Proteomes" id="UP000640485">
    <property type="component" value="Unassembled WGS sequence"/>
</dbReference>
<dbReference type="GO" id="GO:0015074">
    <property type="term" value="P:DNA integration"/>
    <property type="evidence" value="ECO:0007669"/>
    <property type="project" value="UniProtKB-KW"/>
</dbReference>
<gene>
    <name evidence="5" type="ORF">JJJ17_11890</name>
</gene>
<name>A0A934W073_9RHOB</name>
<evidence type="ECO:0000256" key="3">
    <source>
        <dbReference type="ARBA" id="ARBA00023172"/>
    </source>
</evidence>
<feature type="domain" description="Tyr recombinase" evidence="4">
    <location>
        <begin position="225"/>
        <end position="410"/>
    </location>
</feature>
<sequence length="429" mass="47721">MPRYSRLLTARDVQDALRGRLKAGRYADGENLYLRVRKGGSCSWTFIAVTDGNKTEVSLGSVKNLGSSAGIDDIGKIASASLTAARDMKVKTHSLIYAGGDLSSLKKTKRSRVVVSDHTFDDLARVYEGLRGTFNQKRQQEVKRLVAALREAAPEVDDIRLFTKAHARIWRDGRRSKVSALSVERENNVIKSMFSVYFSENDFHLDNPFSGLKMPEKAIGSAAISKRSPLSIQEIQMVREQLVQSSREPEITQIWDVLTMTGGRMAEIQGLRMQDVHLDGPIPHIRITPSDKRGVKTAESIRWVPLYGIALTAAQAAAKRNASSDFLFGKQGHSSAGNVSAKIMKQFRKQITDPEKVTYSLRHSLIDEFRAHGVATEIAYPFSGHTSGDIAEKVYGSRERQLNRTNDVVKPILETYSDRIFPPNDAENA</sequence>
<comment type="caution">
    <text evidence="5">The sequence shown here is derived from an EMBL/GenBank/DDBJ whole genome shotgun (WGS) entry which is preliminary data.</text>
</comment>
<evidence type="ECO:0000313" key="5">
    <source>
        <dbReference type="EMBL" id="MBK4216630.1"/>
    </source>
</evidence>
<dbReference type="InterPro" id="IPR025166">
    <property type="entry name" value="Integrase_DNA_bind_dom"/>
</dbReference>
<dbReference type="InterPro" id="IPR038488">
    <property type="entry name" value="Integrase_DNA-bd_sf"/>
</dbReference>
<evidence type="ECO:0000313" key="6">
    <source>
        <dbReference type="Proteomes" id="UP000640485"/>
    </source>
</evidence>
<dbReference type="Gene3D" id="3.30.160.390">
    <property type="entry name" value="Integrase, DNA-binding domain"/>
    <property type="match status" value="1"/>
</dbReference>
<dbReference type="InterPro" id="IPR013762">
    <property type="entry name" value="Integrase-like_cat_sf"/>
</dbReference>
<dbReference type="Gene3D" id="1.10.443.10">
    <property type="entry name" value="Intergrase catalytic core"/>
    <property type="match status" value="1"/>
</dbReference>
<dbReference type="Pfam" id="PF13356">
    <property type="entry name" value="Arm-DNA-bind_3"/>
    <property type="match status" value="1"/>
</dbReference>
<keyword evidence="3" id="KW-0233">DNA recombination</keyword>
<dbReference type="AlphaFoldDB" id="A0A934W073"/>
<organism evidence="5 6">
    <name type="scientific">Paracoccus caeni</name>
    <dbReference type="NCBI Taxonomy" id="657651"/>
    <lineage>
        <taxon>Bacteria</taxon>
        <taxon>Pseudomonadati</taxon>
        <taxon>Pseudomonadota</taxon>
        <taxon>Alphaproteobacteria</taxon>
        <taxon>Rhodobacterales</taxon>
        <taxon>Paracoccaceae</taxon>
        <taxon>Paracoccus</taxon>
    </lineage>
</organism>
<proteinExistence type="inferred from homology"/>
<evidence type="ECO:0000259" key="4">
    <source>
        <dbReference type="PROSITE" id="PS51898"/>
    </source>
</evidence>
<dbReference type="InterPro" id="IPR050808">
    <property type="entry name" value="Phage_Integrase"/>
</dbReference>
<reference evidence="5" key="1">
    <citation type="submission" date="2021-01" db="EMBL/GenBank/DDBJ databases">
        <title>Paracoccus amoyensis sp. nov., isolated from the surface seawater along the coast of Xiamen Island, China.</title>
        <authorList>
            <person name="Lyu L."/>
        </authorList>
    </citation>
    <scope>NUCLEOTIDE SEQUENCE</scope>
    <source>
        <strain evidence="5">MJ17</strain>
    </source>
</reference>
<keyword evidence="2" id="KW-0229">DNA integration</keyword>
<dbReference type="Pfam" id="PF00589">
    <property type="entry name" value="Phage_integrase"/>
    <property type="match status" value="1"/>
</dbReference>
<dbReference type="InterPro" id="IPR011010">
    <property type="entry name" value="DNA_brk_join_enz"/>
</dbReference>
<protein>
    <submittedName>
        <fullName evidence="5">Integrase family protein</fullName>
    </submittedName>
</protein>
<keyword evidence="6" id="KW-1185">Reference proteome</keyword>
<dbReference type="RefSeq" id="WP_200686630.1">
    <property type="nucleotide sequence ID" value="NZ_JAEPRQ010000003.1"/>
</dbReference>
<dbReference type="EMBL" id="JAEPRQ010000003">
    <property type="protein sequence ID" value="MBK4216630.1"/>
    <property type="molecule type" value="Genomic_DNA"/>
</dbReference>
<accession>A0A934W073</accession>
<evidence type="ECO:0000256" key="2">
    <source>
        <dbReference type="ARBA" id="ARBA00022908"/>
    </source>
</evidence>
<dbReference type="GO" id="GO:0006310">
    <property type="term" value="P:DNA recombination"/>
    <property type="evidence" value="ECO:0007669"/>
    <property type="project" value="UniProtKB-KW"/>
</dbReference>